<evidence type="ECO:0000313" key="2">
    <source>
        <dbReference type="EMBL" id="EAY30936.1"/>
    </source>
</evidence>
<protein>
    <submittedName>
        <fullName evidence="2">Uncharacterized protein</fullName>
    </submittedName>
</protein>
<keyword evidence="3" id="KW-1185">Reference proteome</keyword>
<proteinExistence type="predicted"/>
<evidence type="ECO:0000313" key="3">
    <source>
        <dbReference type="Proteomes" id="UP000004095"/>
    </source>
</evidence>
<feature type="region of interest" description="Disordered" evidence="1">
    <location>
        <begin position="71"/>
        <end position="103"/>
    </location>
</feature>
<dbReference type="Proteomes" id="UP000004095">
    <property type="component" value="Unassembled WGS sequence"/>
</dbReference>
<gene>
    <name evidence="2" type="ORF">M23134_07343</name>
</gene>
<sequence length="103" mass="12337">MSWEITWEDRRKAKALAQIRQKRLRGKIKVQVDHNTWIYVPKKIARSKRKLRAFLSCRDRKLLEKKALETQVKADRRQRSKASAMKTKKQRKLSCTNTKTNKN</sequence>
<name>A1ZEI4_MICM2</name>
<comment type="caution">
    <text evidence="2">The sequence shown here is derived from an EMBL/GenBank/DDBJ whole genome shotgun (WGS) entry which is preliminary data.</text>
</comment>
<evidence type="ECO:0000256" key="1">
    <source>
        <dbReference type="SAM" id="MobiDB-lite"/>
    </source>
</evidence>
<accession>A1ZEI4</accession>
<dbReference type="RefSeq" id="WP_002694078.1">
    <property type="nucleotide sequence ID" value="NZ_AAWS01000004.1"/>
</dbReference>
<organism evidence="2 3">
    <name type="scientific">Microscilla marina ATCC 23134</name>
    <dbReference type="NCBI Taxonomy" id="313606"/>
    <lineage>
        <taxon>Bacteria</taxon>
        <taxon>Pseudomonadati</taxon>
        <taxon>Bacteroidota</taxon>
        <taxon>Cytophagia</taxon>
        <taxon>Cytophagales</taxon>
        <taxon>Microscillaceae</taxon>
        <taxon>Microscilla</taxon>
    </lineage>
</organism>
<dbReference type="AlphaFoldDB" id="A1ZEI4"/>
<feature type="compositionally biased region" description="Basic residues" evidence="1">
    <location>
        <begin position="78"/>
        <end position="92"/>
    </location>
</feature>
<dbReference type="EMBL" id="AAWS01000004">
    <property type="protein sequence ID" value="EAY30936.1"/>
    <property type="molecule type" value="Genomic_DNA"/>
</dbReference>
<feature type="compositionally biased region" description="Polar residues" evidence="1">
    <location>
        <begin position="93"/>
        <end position="103"/>
    </location>
</feature>
<reference evidence="2 3" key="1">
    <citation type="submission" date="2007-01" db="EMBL/GenBank/DDBJ databases">
        <authorList>
            <person name="Haygood M."/>
            <person name="Podell S."/>
            <person name="Anderson C."/>
            <person name="Hopkinson B."/>
            <person name="Roe K."/>
            <person name="Barbeau K."/>
            <person name="Gaasterland T."/>
            <person name="Ferriera S."/>
            <person name="Johnson J."/>
            <person name="Kravitz S."/>
            <person name="Beeson K."/>
            <person name="Sutton G."/>
            <person name="Rogers Y.-H."/>
            <person name="Friedman R."/>
            <person name="Frazier M."/>
            <person name="Venter J.C."/>
        </authorList>
    </citation>
    <scope>NUCLEOTIDE SEQUENCE [LARGE SCALE GENOMIC DNA]</scope>
    <source>
        <strain evidence="2 3">ATCC 23134</strain>
    </source>
</reference>